<comment type="caution">
    <text evidence="1">The sequence shown here is derived from an EMBL/GenBank/DDBJ whole genome shotgun (WGS) entry which is preliminary data.</text>
</comment>
<accession>A0ACC0ZYV8</accession>
<evidence type="ECO:0000313" key="1">
    <source>
        <dbReference type="EMBL" id="KAJ0080193.1"/>
    </source>
</evidence>
<gene>
    <name evidence="1" type="ORF">Patl1_22952</name>
</gene>
<name>A0ACC0ZYV8_9ROSI</name>
<dbReference type="EMBL" id="CM047909">
    <property type="protein sequence ID" value="KAJ0080193.1"/>
    <property type="molecule type" value="Genomic_DNA"/>
</dbReference>
<organism evidence="1 2">
    <name type="scientific">Pistacia atlantica</name>
    <dbReference type="NCBI Taxonomy" id="434234"/>
    <lineage>
        <taxon>Eukaryota</taxon>
        <taxon>Viridiplantae</taxon>
        <taxon>Streptophyta</taxon>
        <taxon>Embryophyta</taxon>
        <taxon>Tracheophyta</taxon>
        <taxon>Spermatophyta</taxon>
        <taxon>Magnoliopsida</taxon>
        <taxon>eudicotyledons</taxon>
        <taxon>Gunneridae</taxon>
        <taxon>Pentapetalae</taxon>
        <taxon>rosids</taxon>
        <taxon>malvids</taxon>
        <taxon>Sapindales</taxon>
        <taxon>Anacardiaceae</taxon>
        <taxon>Pistacia</taxon>
    </lineage>
</organism>
<reference evidence="2" key="1">
    <citation type="journal article" date="2023" name="G3 (Bethesda)">
        <title>Genome assembly and association tests identify interacting loci associated with vigor, precocity, and sex in interspecific pistachio rootstocks.</title>
        <authorList>
            <person name="Palmer W."/>
            <person name="Jacygrad E."/>
            <person name="Sagayaradj S."/>
            <person name="Cavanaugh K."/>
            <person name="Han R."/>
            <person name="Bertier L."/>
            <person name="Beede B."/>
            <person name="Kafkas S."/>
            <person name="Golino D."/>
            <person name="Preece J."/>
            <person name="Michelmore R."/>
        </authorList>
    </citation>
    <scope>NUCLEOTIDE SEQUENCE [LARGE SCALE GENOMIC DNA]</scope>
</reference>
<protein>
    <submittedName>
        <fullName evidence="1">Uncharacterized protein</fullName>
    </submittedName>
</protein>
<dbReference type="Proteomes" id="UP001164250">
    <property type="component" value="Chromosome 13"/>
</dbReference>
<evidence type="ECO:0000313" key="2">
    <source>
        <dbReference type="Proteomes" id="UP001164250"/>
    </source>
</evidence>
<sequence length="322" mass="35759">MQLDCLKPDCVTVASLMSACASVGALNKGEQLHSYAIKLGISKDIIVEGSLLDLYVKCSDVENAYEFFLTTERENVVLWNVMLVAYGLLDNLTESFKIFRQMQIEGLLPNQYTYPSVLRTCTSLGALDLGEQIHTQVIKTGYQFNVYVCSVLIDMYAKNGKLNTAQGILRRLSEDDVVSWTAMIVGYLQHDMFAEALKLFEEMQNRGIQSDDIGFSSAISACAGIQALNQGRQIHAQSYVSGFSDDLSVGNSLVSLYARCGIIEEAYLAFEKIGAKNSISWNGLISGFAQSGYCEEALQMQLPQEEDNSYMLIQMLEQLHFV</sequence>
<proteinExistence type="predicted"/>
<keyword evidence="2" id="KW-1185">Reference proteome</keyword>